<name>A0EBV2_PARTE</name>
<accession>A0EBV2</accession>
<keyword evidence="1" id="KW-0812">Transmembrane</keyword>
<dbReference type="RefSeq" id="XP_001460166.1">
    <property type="nucleotide sequence ID" value="XM_001460129.1"/>
</dbReference>
<proteinExistence type="predicted"/>
<dbReference type="OrthoDB" id="300766at2759"/>
<evidence type="ECO:0000313" key="2">
    <source>
        <dbReference type="EMBL" id="CAK92769.1"/>
    </source>
</evidence>
<dbReference type="AlphaFoldDB" id="A0EBV2"/>
<evidence type="ECO:0000256" key="1">
    <source>
        <dbReference type="SAM" id="Phobius"/>
    </source>
</evidence>
<dbReference type="EMBL" id="CT868669">
    <property type="protein sequence ID" value="CAK92769.1"/>
    <property type="molecule type" value="Genomic_DNA"/>
</dbReference>
<dbReference type="InParanoid" id="A0EBV2"/>
<feature type="transmembrane region" description="Helical" evidence="1">
    <location>
        <begin position="534"/>
        <end position="554"/>
    </location>
</feature>
<keyword evidence="3" id="KW-1185">Reference proteome</keyword>
<gene>
    <name evidence="2" type="ORF">GSPATT00025504001</name>
</gene>
<reference evidence="2 3" key="1">
    <citation type="journal article" date="2006" name="Nature">
        <title>Global trends of whole-genome duplications revealed by the ciliate Paramecium tetraurelia.</title>
        <authorList>
            <consortium name="Genoscope"/>
            <person name="Aury J.-M."/>
            <person name="Jaillon O."/>
            <person name="Duret L."/>
            <person name="Noel B."/>
            <person name="Jubin C."/>
            <person name="Porcel B.M."/>
            <person name="Segurens B."/>
            <person name="Daubin V."/>
            <person name="Anthouard V."/>
            <person name="Aiach N."/>
            <person name="Arnaiz O."/>
            <person name="Billaut A."/>
            <person name="Beisson J."/>
            <person name="Blanc I."/>
            <person name="Bouhouche K."/>
            <person name="Camara F."/>
            <person name="Duharcourt S."/>
            <person name="Guigo R."/>
            <person name="Gogendeau D."/>
            <person name="Katinka M."/>
            <person name="Keller A.-M."/>
            <person name="Kissmehl R."/>
            <person name="Klotz C."/>
            <person name="Koll F."/>
            <person name="Le Moue A."/>
            <person name="Lepere C."/>
            <person name="Malinsky S."/>
            <person name="Nowacki M."/>
            <person name="Nowak J.K."/>
            <person name="Plattner H."/>
            <person name="Poulain J."/>
            <person name="Ruiz F."/>
            <person name="Serrano V."/>
            <person name="Zagulski M."/>
            <person name="Dessen P."/>
            <person name="Betermier M."/>
            <person name="Weissenbach J."/>
            <person name="Scarpelli C."/>
            <person name="Schachter V."/>
            <person name="Sperling L."/>
            <person name="Meyer E."/>
            <person name="Cohen J."/>
            <person name="Wincker P."/>
        </authorList>
    </citation>
    <scope>NUCLEOTIDE SEQUENCE [LARGE SCALE GENOMIC DNA]</scope>
    <source>
        <strain evidence="2 3">Stock d4-2</strain>
    </source>
</reference>
<keyword evidence="1" id="KW-0472">Membrane</keyword>
<keyword evidence="1" id="KW-1133">Transmembrane helix</keyword>
<evidence type="ECO:0000313" key="3">
    <source>
        <dbReference type="Proteomes" id="UP000000600"/>
    </source>
</evidence>
<dbReference type="HOGENOM" id="CLU_444453_0_0_1"/>
<dbReference type="KEGG" id="ptm:GSPATT00025504001"/>
<organism evidence="2 3">
    <name type="scientific">Paramecium tetraurelia</name>
    <dbReference type="NCBI Taxonomy" id="5888"/>
    <lineage>
        <taxon>Eukaryota</taxon>
        <taxon>Sar</taxon>
        <taxon>Alveolata</taxon>
        <taxon>Ciliophora</taxon>
        <taxon>Intramacronucleata</taxon>
        <taxon>Oligohymenophorea</taxon>
        <taxon>Peniculida</taxon>
        <taxon>Parameciidae</taxon>
        <taxon>Paramecium</taxon>
    </lineage>
</organism>
<dbReference type="Proteomes" id="UP000000600">
    <property type="component" value="Unassembled WGS sequence"/>
</dbReference>
<dbReference type="GeneID" id="5045951"/>
<dbReference type="OMA" id="NINNSSW"/>
<protein>
    <submittedName>
        <fullName evidence="2">Uncharacterized protein</fullName>
    </submittedName>
</protein>
<sequence length="615" mass="73911">MDQQAKDLILQNLQLIQDSNLFSIFRSQIEVSATLQQQFKETKRIIEQSDILQIIHQIDQIQNSIATNIEIINKDENIVQYIAQNKKIIIQMITNKYEQTIINTLNSLGFPDPSNEPEIIQFKQLQELTIYSKLIKHVSQFEPRFLSSIFVKLNQNFDYHFIDSIQATSNINNSSWFFNYLYENFEKSIKQLFKLDPNYEEQIQNYQNFELEEIIQTFASLMIQHYIIYNITKRVKRDKDEFIFQPNLALLFFEELDNFCQSIEQFWYICFDQKCNQIFEVILLILNESNIFGKILEWEIQLFNQSIFNEYENKIQQKNIHLFLNFVEEFQIVWNSQYQKYSLIVNQNLIDQVQQIYSLIFKQFLELCEQYYLIIKQIESKDYVQFLQTYYLGLKALKQQFKKYKTSIKQLKQNTLIKFLEPISNQCSEEIYQKLFKEYLYDDKLTAEFFKSISKVNFYQNHQIIFLQSQHEFAKKINNFYYKANSIINQIINTNLIERQYIADLASKVISIIISQLTTKTHKFIVKQEYSQDGILIMFLVILRTTFLVLYSSINHQKNTKAQKKINEKFEQIQTIINNRYILNEQSWQKVIKSYPLLTQKDVEILKNLKINQTT</sequence>